<comment type="caution">
    <text evidence="3">The sequence shown here is derived from an EMBL/GenBank/DDBJ whole genome shotgun (WGS) entry which is preliminary data.</text>
</comment>
<organism evidence="3 4">
    <name type="scientific">Sphingomonas populi</name>
    <dbReference type="NCBI Taxonomy" id="2484750"/>
    <lineage>
        <taxon>Bacteria</taxon>
        <taxon>Pseudomonadati</taxon>
        <taxon>Pseudomonadota</taxon>
        <taxon>Alphaproteobacteria</taxon>
        <taxon>Sphingomonadales</taxon>
        <taxon>Sphingomonadaceae</taxon>
        <taxon>Sphingomonas</taxon>
    </lineage>
</organism>
<dbReference type="SUPFAM" id="SSF56281">
    <property type="entry name" value="Metallo-hydrolase/oxidoreductase"/>
    <property type="match status" value="1"/>
</dbReference>
<gene>
    <name evidence="3" type="ORF">EWE75_21895</name>
</gene>
<dbReference type="Gene3D" id="3.60.15.10">
    <property type="entry name" value="Ribonuclease Z/Hydroxyacylglutathione hydrolase-like"/>
    <property type="match status" value="1"/>
</dbReference>
<dbReference type="PANTHER" id="PTHR46018:SF2">
    <property type="entry name" value="ZINC PHOSPHODIESTERASE ELAC PROTEIN 1"/>
    <property type="match status" value="1"/>
</dbReference>
<reference evidence="3 4" key="1">
    <citation type="submission" date="2019-02" db="EMBL/GenBank/DDBJ databases">
        <authorList>
            <person name="Li Y."/>
        </authorList>
    </citation>
    <scope>NUCLEOTIDE SEQUENCE [LARGE SCALE GENOMIC DNA]</scope>
    <source>
        <strain evidence="3 4">3-7</strain>
    </source>
</reference>
<dbReference type="EMBL" id="SGIS01000057">
    <property type="protein sequence ID" value="RZF60664.1"/>
    <property type="molecule type" value="Genomic_DNA"/>
</dbReference>
<dbReference type="SMART" id="SM00849">
    <property type="entry name" value="Lactamase_B"/>
    <property type="match status" value="1"/>
</dbReference>
<keyword evidence="1 3" id="KW-0378">Hydrolase</keyword>
<evidence type="ECO:0000313" key="3">
    <source>
        <dbReference type="EMBL" id="RZF60664.1"/>
    </source>
</evidence>
<dbReference type="PANTHER" id="PTHR46018">
    <property type="entry name" value="ZINC PHOSPHODIESTERASE ELAC PROTEIN 1"/>
    <property type="match status" value="1"/>
</dbReference>
<dbReference type="Pfam" id="PF12706">
    <property type="entry name" value="Lactamase_B_2"/>
    <property type="match status" value="1"/>
</dbReference>
<dbReference type="OrthoDB" id="9803916at2"/>
<dbReference type="InterPro" id="IPR001279">
    <property type="entry name" value="Metallo-B-lactamas"/>
</dbReference>
<proteinExistence type="predicted"/>
<feature type="domain" description="Metallo-beta-lactamase" evidence="2">
    <location>
        <begin position="112"/>
        <end position="328"/>
    </location>
</feature>
<dbReference type="InterPro" id="IPR044094">
    <property type="entry name" value="AtsA-like_MBL-fold"/>
</dbReference>
<dbReference type="CDD" id="cd07719">
    <property type="entry name" value="arylsulfatase_AtsA-like_MBL-fold"/>
    <property type="match status" value="1"/>
</dbReference>
<dbReference type="GO" id="GO:0042781">
    <property type="term" value="F:3'-tRNA processing endoribonuclease activity"/>
    <property type="evidence" value="ECO:0007669"/>
    <property type="project" value="TreeGrafter"/>
</dbReference>
<dbReference type="Proteomes" id="UP000292085">
    <property type="component" value="Unassembled WGS sequence"/>
</dbReference>
<dbReference type="AlphaFoldDB" id="A0A4Q6XT65"/>
<name>A0A4Q6XT65_9SPHN</name>
<protein>
    <submittedName>
        <fullName evidence="3">MBL fold metallo-hydrolase</fullName>
    </submittedName>
</protein>
<evidence type="ECO:0000313" key="4">
    <source>
        <dbReference type="Proteomes" id="UP000292085"/>
    </source>
</evidence>
<accession>A0A4Q6XT65</accession>
<dbReference type="RefSeq" id="WP_130160215.1">
    <property type="nucleotide sequence ID" value="NZ_SGIS01000057.1"/>
</dbReference>
<evidence type="ECO:0000256" key="1">
    <source>
        <dbReference type="ARBA" id="ARBA00022801"/>
    </source>
</evidence>
<sequence>MIVDLQLYTYFPAKFRKFLKGSKRSASQLPASTWCGRRASSARKAAPRIAPSSSNSQDAVMSVRRAIVATAALIALALSTPPAAATAPAQLTTFVTLGTAGGPELRTERSQPANAVVVGKAVYLFDVGDGVQRQLAGAHLPLASIRAIFLSHQHIDHIGGLAPLIVNRWLFDNSGTPVPIVGPPGTMSLVNGLAASFRATELAPVQIGGPARPSISTSVKPQDLAADLVSPTVIYQDENIRVLAIGNAHYHFPANSAEARCARSYAFRIETVDRVIVYTGDTGPSRAVEALAKNADLLVSEVMDIKGAMAQLVRNNVPATKREAIAEHFRLNHLTPADVGRLAAAANVKAVVLTHLVPGADGETTTTPYTDGIREWYAGPVQVARDVGRY</sequence>
<evidence type="ECO:0000259" key="2">
    <source>
        <dbReference type="SMART" id="SM00849"/>
    </source>
</evidence>
<keyword evidence="4" id="KW-1185">Reference proteome</keyword>
<dbReference type="InterPro" id="IPR036866">
    <property type="entry name" value="RibonucZ/Hydroxyglut_hydro"/>
</dbReference>